<keyword evidence="1" id="KW-0614">Plasmid</keyword>
<reference evidence="1 2" key="1">
    <citation type="journal article" date="2012" name="J. Am. Chem. Soc.">
        <title>Bacterial biosynthesis and maturation of the didemnin anti-cancer agents.</title>
        <authorList>
            <person name="Xu Y."/>
            <person name="Kersten R.D."/>
            <person name="Nam S.J."/>
            <person name="Lu L."/>
            <person name="Al-Suwailem A.M."/>
            <person name="Zheng H."/>
            <person name="Fenical W."/>
            <person name="Dorrestein P.C."/>
            <person name="Moore B.S."/>
            <person name="Qian P.Y."/>
        </authorList>
    </citation>
    <scope>NUCLEOTIDE SEQUENCE [LARGE SCALE GENOMIC DNA]</scope>
    <source>
        <strain evidence="1 2">KA081020-065</strain>
    </source>
</reference>
<dbReference type="KEGG" id="tmo:TMO_b0005"/>
<sequence>MAENSAPAAADRAEVIAAAVRRYGEGIRQTYDDLGRVTGFASGILNAMGPAIEVSTRLQRLATITGTAPDTLTSYIAPLNETATQTGGDAARLTAAFEVLVRNRTDPAGALETVQVIARTDQATGAGVEALTGGAIGLAREMALDPAEIGIAFEMLNRAGVAGRVTDFRSAVPALPALAGTAAGIGLTGTGGVASLAAALQIAGADGAEATAGMAALLQALKSRAVSTRADALGVDIRAAVQAAQATGADPLRRVLDDIRRATGGNLPDLDALFGDELAASTAARLMTGGEDYDRLRTSVLSAGAGLPGRGGVAQGAPPGSLEAAAARVGESAGGSVQRMTAAWEGSVSTLLTAMEPDLARIADVVTDLLNGINRLIEAMPGLTSALVLAAGTATVAGTVGGVAGRVGGVAKTAGGLIARLGSGAGIMRWLMPLIGPVVMSTVAKPQVLAALAATGLIVYFWDDIVATGNELLSGASTDRAGSHGNVVSLPMPSFDGGIIRQDGTEEQVAPLPQLMPPQPVMTATGHTPPAISHTWNVTINVTGPADGQRIASEFRQGVLNNDWGVLYDHDL</sequence>
<proteinExistence type="predicted"/>
<geneLocation type="plasmid" evidence="1 2">
    <name>pTM2</name>
</geneLocation>
<evidence type="ECO:0000313" key="2">
    <source>
        <dbReference type="Proteomes" id="UP000005258"/>
    </source>
</evidence>
<dbReference type="AlphaFoldDB" id="I3TTC5"/>
<dbReference type="NCBIfam" id="TIGR01760">
    <property type="entry name" value="tape_meas_TP901"/>
    <property type="match status" value="1"/>
</dbReference>
<accession>I3TTC5</accession>
<dbReference type="InterPro" id="IPR010090">
    <property type="entry name" value="Phage_tape_meas"/>
</dbReference>
<evidence type="ECO:0008006" key="3">
    <source>
        <dbReference type="Google" id="ProtNLM"/>
    </source>
</evidence>
<protein>
    <recommendedName>
        <fullName evidence="3">Phage tail tape measure protein domain-containing protein</fullName>
    </recommendedName>
</protein>
<organism evidence="1 2">
    <name type="scientific">Tistrella mobilis (strain KA081020-065)</name>
    <dbReference type="NCBI Taxonomy" id="1110502"/>
    <lineage>
        <taxon>Bacteria</taxon>
        <taxon>Pseudomonadati</taxon>
        <taxon>Pseudomonadota</taxon>
        <taxon>Alphaproteobacteria</taxon>
        <taxon>Geminicoccales</taxon>
        <taxon>Geminicoccaceae</taxon>
        <taxon>Tistrella</taxon>
    </lineage>
</organism>
<dbReference type="RefSeq" id="WP_014752766.1">
    <property type="nucleotide sequence ID" value="NC_017966.1"/>
</dbReference>
<keyword evidence="2" id="KW-1185">Reference proteome</keyword>
<gene>
    <name evidence="1" type="ordered locus">TMO_b0005</name>
</gene>
<dbReference type="EMBL" id="CP003238">
    <property type="protein sequence ID" value="AFK56013.1"/>
    <property type="molecule type" value="Genomic_DNA"/>
</dbReference>
<name>I3TTC5_TISMK</name>
<dbReference type="HOGENOM" id="CLU_476418_0_0_5"/>
<dbReference type="Proteomes" id="UP000005258">
    <property type="component" value="Plasmid pTM2"/>
</dbReference>
<evidence type="ECO:0000313" key="1">
    <source>
        <dbReference type="EMBL" id="AFK56013.1"/>
    </source>
</evidence>